<dbReference type="AlphaFoldDB" id="A0A8B8U2H3"/>
<organism evidence="1 2">
    <name type="scientific">Camelus ferus</name>
    <name type="common">Wild bactrian camel</name>
    <name type="synonym">Camelus bactrianus ferus</name>
    <dbReference type="NCBI Taxonomy" id="419612"/>
    <lineage>
        <taxon>Eukaryota</taxon>
        <taxon>Metazoa</taxon>
        <taxon>Chordata</taxon>
        <taxon>Craniata</taxon>
        <taxon>Vertebrata</taxon>
        <taxon>Euteleostomi</taxon>
        <taxon>Mammalia</taxon>
        <taxon>Eutheria</taxon>
        <taxon>Laurasiatheria</taxon>
        <taxon>Artiodactyla</taxon>
        <taxon>Tylopoda</taxon>
        <taxon>Camelidae</taxon>
        <taxon>Camelus</taxon>
    </lineage>
</organism>
<evidence type="ECO:0000313" key="2">
    <source>
        <dbReference type="RefSeq" id="XP_032348335.1"/>
    </source>
</evidence>
<protein>
    <submittedName>
        <fullName evidence="2">Uncharacterized protein LOC116667547 isoform X2</fullName>
    </submittedName>
</protein>
<name>A0A8B8U2H3_CAMFR</name>
<proteinExistence type="predicted"/>
<sequence length="208" mass="22687">MEEQQTGSGMWATVCLVPAPSPVSGYLLKGGTADKVSVSSEHSPVKATMSPGDCFRDGSCFAKTERLRLTGTYPRAWRLPRSFPEPQGCTCGFVPAPRRASRSLGHVSCEEKEASLLLGRHIWGSLSIAAQLAPRICQYTAPGGSRLRVVKQPAQGHTAARSWAETSPHEAPLALCPEPPPFRHIYYTDFLCLRRKKLSLFPHSSPTN</sequence>
<reference evidence="2" key="1">
    <citation type="submission" date="2025-08" db="UniProtKB">
        <authorList>
            <consortium name="RefSeq"/>
        </authorList>
    </citation>
    <scope>IDENTIFICATION</scope>
    <source>
        <tissue evidence="2">Ear skin</tissue>
    </source>
</reference>
<keyword evidence="1" id="KW-1185">Reference proteome</keyword>
<dbReference type="RefSeq" id="XP_032348335.1">
    <property type="nucleotide sequence ID" value="XM_032492444.1"/>
</dbReference>
<dbReference type="GeneID" id="116667547"/>
<gene>
    <name evidence="2" type="primary">LOC116667547</name>
</gene>
<dbReference type="Proteomes" id="UP000694856">
    <property type="component" value="Chromosome 12"/>
</dbReference>
<accession>A0A8B8U2H3</accession>
<evidence type="ECO:0000313" key="1">
    <source>
        <dbReference type="Proteomes" id="UP000694856"/>
    </source>
</evidence>